<feature type="coiled-coil region" evidence="1">
    <location>
        <begin position="177"/>
        <end position="236"/>
    </location>
</feature>
<keyword evidence="4" id="KW-0808">Transferase</keyword>
<dbReference type="Proteomes" id="UP000236454">
    <property type="component" value="Unassembled WGS sequence"/>
</dbReference>
<keyword evidence="4" id="KW-0418">Kinase</keyword>
<keyword evidence="5" id="KW-1185">Reference proteome</keyword>
<dbReference type="STRING" id="477690.SAMN05216474_1016"/>
<evidence type="ECO:0000256" key="1">
    <source>
        <dbReference type="SAM" id="Coils"/>
    </source>
</evidence>
<accession>A0A1I6YMA0</accession>
<evidence type="ECO:0000313" key="5">
    <source>
        <dbReference type="Proteomes" id="UP000236454"/>
    </source>
</evidence>
<evidence type="ECO:0000256" key="2">
    <source>
        <dbReference type="SAM" id="Phobius"/>
    </source>
</evidence>
<keyword evidence="1" id="KW-0175">Coiled coil</keyword>
<evidence type="ECO:0000313" key="4">
    <source>
        <dbReference type="EMBL" id="SFT51575.1"/>
    </source>
</evidence>
<dbReference type="Gene3D" id="3.30.565.10">
    <property type="entry name" value="Histidine kinase-like ATPase, C-terminal domain"/>
    <property type="match status" value="1"/>
</dbReference>
<gene>
    <name evidence="4" type="ORF">SAMN05216474_1016</name>
</gene>
<name>A0A1I6YMA0_9FLAO</name>
<sequence>MRYKNYIIYVFILFLVIYSNAEFTSNQNQIHNKFSTWTKQAHDQKLLSESILSEYYHPLYSGGVKINLKSNILELQRRNDTFMQKNTCQEYLTFKAILDTSIQQLLVLNEKEQNNLTPYLFANTINGIQDKLDMIIAHFEEEEVDDITSIQNWQLSFNIAIFLVIGYLFYAGIFRTNQELSEENLKKQSTIDDLKSQQSNLGENIYVQTFGIKEHLSNLEQLLPNLENVDQEAQELIDDNLYEIKHALNTLNLYFQSSVQEADVSTNLSKPFHQIADYFNLQENTLIDLPSELRVKCENQDLLLFAKFLFKICKENQKENEALKISIHHEIKEGFVHIYVKDNGKGIRPENLAKLFKLSSTLEYNPEKQAVNAFHFSLLKKIINDYQGDFKVESDGEQGTSYNFTLPIHT</sequence>
<dbReference type="SUPFAM" id="SSF55874">
    <property type="entry name" value="ATPase domain of HSP90 chaperone/DNA topoisomerase II/histidine kinase"/>
    <property type="match status" value="1"/>
</dbReference>
<dbReference type="InterPro" id="IPR003594">
    <property type="entry name" value="HATPase_dom"/>
</dbReference>
<reference evidence="4 5" key="1">
    <citation type="submission" date="2016-10" db="EMBL/GenBank/DDBJ databases">
        <authorList>
            <person name="de Groot N.N."/>
        </authorList>
    </citation>
    <scope>NUCLEOTIDE SEQUENCE [LARGE SCALE GENOMIC DNA]</scope>
    <source>
        <strain evidence="4 5">CGMCC 1.7005</strain>
    </source>
</reference>
<dbReference type="AlphaFoldDB" id="A0A1I6YMA0"/>
<evidence type="ECO:0000259" key="3">
    <source>
        <dbReference type="Pfam" id="PF02518"/>
    </source>
</evidence>
<dbReference type="Pfam" id="PF02518">
    <property type="entry name" value="HATPase_c"/>
    <property type="match status" value="1"/>
</dbReference>
<keyword evidence="2" id="KW-0812">Transmembrane</keyword>
<dbReference type="OrthoDB" id="9809670at2"/>
<feature type="domain" description="Histidine kinase/HSP90-like ATPase" evidence="3">
    <location>
        <begin position="318"/>
        <end position="408"/>
    </location>
</feature>
<dbReference type="RefSeq" id="WP_090247085.1">
    <property type="nucleotide sequence ID" value="NZ_FPAS01000001.1"/>
</dbReference>
<keyword evidence="2" id="KW-1133">Transmembrane helix</keyword>
<dbReference type="InterPro" id="IPR036890">
    <property type="entry name" value="HATPase_C_sf"/>
</dbReference>
<feature type="transmembrane region" description="Helical" evidence="2">
    <location>
        <begin position="155"/>
        <end position="174"/>
    </location>
</feature>
<organism evidence="4 5">
    <name type="scientific">Lishizhenia tianjinensis</name>
    <dbReference type="NCBI Taxonomy" id="477690"/>
    <lineage>
        <taxon>Bacteria</taxon>
        <taxon>Pseudomonadati</taxon>
        <taxon>Bacteroidota</taxon>
        <taxon>Flavobacteriia</taxon>
        <taxon>Flavobacteriales</taxon>
        <taxon>Crocinitomicaceae</taxon>
        <taxon>Lishizhenia</taxon>
    </lineage>
</organism>
<proteinExistence type="predicted"/>
<keyword evidence="2" id="KW-0472">Membrane</keyword>
<dbReference type="EMBL" id="FPAS01000001">
    <property type="protein sequence ID" value="SFT51575.1"/>
    <property type="molecule type" value="Genomic_DNA"/>
</dbReference>
<dbReference type="GO" id="GO:0016301">
    <property type="term" value="F:kinase activity"/>
    <property type="evidence" value="ECO:0007669"/>
    <property type="project" value="UniProtKB-KW"/>
</dbReference>
<protein>
    <submittedName>
        <fullName evidence="4">Histidine kinase-, DNA gyrase B-, and HSP90-like ATPase</fullName>
    </submittedName>
</protein>